<dbReference type="GO" id="GO:0051225">
    <property type="term" value="P:spindle assembly"/>
    <property type="evidence" value="ECO:0007669"/>
    <property type="project" value="TreeGrafter"/>
</dbReference>
<keyword evidence="2" id="KW-1185">Reference proteome</keyword>
<feature type="domain" description="SAC3/GANP/THP3 conserved" evidence="1">
    <location>
        <begin position="19"/>
        <end position="306"/>
    </location>
</feature>
<dbReference type="Gene3D" id="1.25.40.990">
    <property type="match status" value="1"/>
</dbReference>
<dbReference type="PANTHER" id="PTHR12436">
    <property type="entry name" value="80 KDA MCM3-ASSOCIATED PROTEIN"/>
    <property type="match status" value="1"/>
</dbReference>
<evidence type="ECO:0000259" key="1">
    <source>
        <dbReference type="Pfam" id="PF03399"/>
    </source>
</evidence>
<dbReference type="GeneID" id="106181045"/>
<dbReference type="RefSeq" id="XP_013420753.1">
    <property type="nucleotide sequence ID" value="XM_013565299.1"/>
</dbReference>
<dbReference type="STRING" id="7574.A0A1S3KDP9"/>
<evidence type="ECO:0000313" key="2">
    <source>
        <dbReference type="Proteomes" id="UP000085678"/>
    </source>
</evidence>
<dbReference type="FunCoup" id="A0A1S3KDP9">
    <property type="interactions" value="96"/>
</dbReference>
<dbReference type="InterPro" id="IPR045107">
    <property type="entry name" value="SAC3/GANP/THP3"/>
</dbReference>
<organism evidence="2 3">
    <name type="scientific">Lingula anatina</name>
    <name type="common">Brachiopod</name>
    <name type="synonym">Lingula unguis</name>
    <dbReference type="NCBI Taxonomy" id="7574"/>
    <lineage>
        <taxon>Eukaryota</taxon>
        <taxon>Metazoa</taxon>
        <taxon>Spiralia</taxon>
        <taxon>Lophotrochozoa</taxon>
        <taxon>Brachiopoda</taxon>
        <taxon>Linguliformea</taxon>
        <taxon>Lingulata</taxon>
        <taxon>Lingulida</taxon>
        <taxon>Linguloidea</taxon>
        <taxon>Lingulidae</taxon>
        <taxon>Lingula</taxon>
    </lineage>
</organism>
<dbReference type="AlphaFoldDB" id="A0A1S3KDP9"/>
<dbReference type="InParanoid" id="A0A1S3KDP9"/>
<sequence length="349" mass="40212">MQEGLNDPATAPVGKCEGMCPADEIKLRECEGLLHTLEIAQGTEKLKRPKADKEKIVKMFSRPAAGRSDPKPKDLRPPEVLHRTVIYLVQSVLPSKQLPWNEVYDFVFDRFRAVRQDMVIQRLMGKHAVDILEIMVRFHIYAAYRLCEESVYNFDKRINEEHCQECLKRLLYLYTTLDSSFSHRAEMESLYLLFNLGNADAIRHALNLPKSLRQSEPLQMAFRVTWAYLQANYVRVVRLVKKLEFLQACAVHQHLISIQRDALRRMSVAYHSKACRYPLDHLDEILGIGSTVSLQAMCQQCGLTVQDGKICFQRGNFKEQEKNSLYPLDFIDSMLSSKSVMDILVKDNG</sequence>
<evidence type="ECO:0000313" key="3">
    <source>
        <dbReference type="RefSeq" id="XP_013420753.1"/>
    </source>
</evidence>
<gene>
    <name evidence="3" type="primary">LOC106181045</name>
</gene>
<name>A0A1S3KDP9_LINAN</name>
<protein>
    <submittedName>
        <fullName evidence="3">SAC3 domain-containing protein 1-like</fullName>
    </submittedName>
</protein>
<dbReference type="GO" id="GO:0051298">
    <property type="term" value="P:centrosome duplication"/>
    <property type="evidence" value="ECO:0007669"/>
    <property type="project" value="TreeGrafter"/>
</dbReference>
<dbReference type="GO" id="GO:0005634">
    <property type="term" value="C:nucleus"/>
    <property type="evidence" value="ECO:0007669"/>
    <property type="project" value="TreeGrafter"/>
</dbReference>
<accession>A0A1S3KDP9</accession>
<dbReference type="OrthoDB" id="264795at2759"/>
<proteinExistence type="predicted"/>
<reference evidence="3" key="1">
    <citation type="submission" date="2025-08" db="UniProtKB">
        <authorList>
            <consortium name="RefSeq"/>
        </authorList>
    </citation>
    <scope>IDENTIFICATION</scope>
    <source>
        <tissue evidence="3">Gonads</tissue>
    </source>
</reference>
<dbReference type="PANTHER" id="PTHR12436:SF38">
    <property type="entry name" value="SAC3 DOMAIN-CONTAINING PROTEIN 1"/>
    <property type="match status" value="1"/>
</dbReference>
<dbReference type="GO" id="GO:0005813">
    <property type="term" value="C:centrosome"/>
    <property type="evidence" value="ECO:0007669"/>
    <property type="project" value="TreeGrafter"/>
</dbReference>
<dbReference type="Pfam" id="PF03399">
    <property type="entry name" value="SAC3_GANP"/>
    <property type="match status" value="1"/>
</dbReference>
<dbReference type="KEGG" id="lak:106181045"/>
<dbReference type="Proteomes" id="UP000085678">
    <property type="component" value="Unplaced"/>
</dbReference>
<dbReference type="GO" id="GO:0005819">
    <property type="term" value="C:spindle"/>
    <property type="evidence" value="ECO:0007669"/>
    <property type="project" value="TreeGrafter"/>
</dbReference>
<dbReference type="InterPro" id="IPR005062">
    <property type="entry name" value="SAC3/GANP/THP3_conserved"/>
</dbReference>